<name>A0ABQ3L5M6_9PSEU</name>
<dbReference type="InterPro" id="IPR002938">
    <property type="entry name" value="FAD-bd"/>
</dbReference>
<sequence>MKLESMSTAKEHKPVVIVGAGVSGLALGNFLLREGIDCVVLERRDRDHVERRQRAGVIDTRATRAFRKRGLEDRVVGGTPVQAGLGFRIDGQDRWLELPAEEYREGRFCPQQVLVRNLITVFEQDGGDLRFGTEVTVEDIDRPRVRLGDGSIIEGDFIAGCDGSHGATRAAIPENRLTRHSHEYGYAWLVVLAEVPAVHPTLLAIHRRGFAAQFGRGPTASRFYLQCPLDDTAEDWPDERVWSELETRFGEPIATRGPIVEKQPLPLRGEVLSPMSHGGLHLLGDAAHIVPPSSAKGMNLALYDADVFAEALVGYYRHDDPSLLAAYSDNRLRDVWNYQAFATWFTDTVHDAGDATYRGEFRHQVARADFERLFTSGPANRLLGEFIAGLN</sequence>
<keyword evidence="5" id="KW-1185">Reference proteome</keyword>
<dbReference type="Gene3D" id="3.30.9.10">
    <property type="entry name" value="D-Amino Acid Oxidase, subunit A, domain 2"/>
    <property type="match status" value="1"/>
</dbReference>
<accession>A0ABQ3L5M6</accession>
<dbReference type="PANTHER" id="PTHR43004">
    <property type="entry name" value="TRK SYSTEM POTASSIUM UPTAKE PROTEIN"/>
    <property type="match status" value="1"/>
</dbReference>
<keyword evidence="1" id="KW-0285">Flavoprotein</keyword>
<reference evidence="5" key="1">
    <citation type="journal article" date="2019" name="Int. J. Syst. Evol. Microbiol.">
        <title>The Global Catalogue of Microorganisms (GCM) 10K type strain sequencing project: providing services to taxonomists for standard genome sequencing and annotation.</title>
        <authorList>
            <consortium name="The Broad Institute Genomics Platform"/>
            <consortium name="The Broad Institute Genome Sequencing Center for Infectious Disease"/>
            <person name="Wu L."/>
            <person name="Ma J."/>
        </authorList>
    </citation>
    <scope>NUCLEOTIDE SEQUENCE [LARGE SCALE GENOMIC DNA]</scope>
    <source>
        <strain evidence="5">CGMCC 4.7683</strain>
    </source>
</reference>
<keyword evidence="2" id="KW-0274">FAD</keyword>
<dbReference type="Gene3D" id="3.50.50.60">
    <property type="entry name" value="FAD/NAD(P)-binding domain"/>
    <property type="match status" value="1"/>
</dbReference>
<dbReference type="NCBIfam" id="NF006091">
    <property type="entry name" value="PRK08243.1"/>
    <property type="match status" value="1"/>
</dbReference>
<protein>
    <submittedName>
        <fullName evidence="4">4-hydroxybenzoate 3-monooxygenase</fullName>
    </submittedName>
</protein>
<feature type="domain" description="FAD-binding" evidence="3">
    <location>
        <begin position="14"/>
        <end position="338"/>
    </location>
</feature>
<dbReference type="InterPro" id="IPR036188">
    <property type="entry name" value="FAD/NAD-bd_sf"/>
</dbReference>
<comment type="caution">
    <text evidence="4">The sequence shown here is derived from an EMBL/GenBank/DDBJ whole genome shotgun (WGS) entry which is preliminary data.</text>
</comment>
<evidence type="ECO:0000313" key="5">
    <source>
        <dbReference type="Proteomes" id="UP000635387"/>
    </source>
</evidence>
<dbReference type="SUPFAM" id="SSF54373">
    <property type="entry name" value="FAD-linked reductases, C-terminal domain"/>
    <property type="match status" value="1"/>
</dbReference>
<proteinExistence type="predicted"/>
<dbReference type="PRINTS" id="PR00420">
    <property type="entry name" value="RNGMNOXGNASE"/>
</dbReference>
<evidence type="ECO:0000256" key="1">
    <source>
        <dbReference type="ARBA" id="ARBA00022630"/>
    </source>
</evidence>
<evidence type="ECO:0000256" key="2">
    <source>
        <dbReference type="ARBA" id="ARBA00022827"/>
    </source>
</evidence>
<organism evidence="4 5">
    <name type="scientific">Amycolatopsis oliviviridis</name>
    <dbReference type="NCBI Taxonomy" id="1471590"/>
    <lineage>
        <taxon>Bacteria</taxon>
        <taxon>Bacillati</taxon>
        <taxon>Actinomycetota</taxon>
        <taxon>Actinomycetes</taxon>
        <taxon>Pseudonocardiales</taxon>
        <taxon>Pseudonocardiaceae</taxon>
        <taxon>Amycolatopsis</taxon>
    </lineage>
</organism>
<evidence type="ECO:0000259" key="3">
    <source>
        <dbReference type="Pfam" id="PF01494"/>
    </source>
</evidence>
<dbReference type="Pfam" id="PF01494">
    <property type="entry name" value="FAD_binding_3"/>
    <property type="match status" value="1"/>
</dbReference>
<dbReference type="SUPFAM" id="SSF51905">
    <property type="entry name" value="FAD/NAD(P)-binding domain"/>
    <property type="match status" value="1"/>
</dbReference>
<evidence type="ECO:0000313" key="4">
    <source>
        <dbReference type="EMBL" id="GHH05623.1"/>
    </source>
</evidence>
<gene>
    <name evidence="4" type="primary">pobA</name>
    <name evidence="4" type="ORF">GCM10017790_09800</name>
</gene>
<dbReference type="EMBL" id="BNAY01000001">
    <property type="protein sequence ID" value="GHH05623.1"/>
    <property type="molecule type" value="Genomic_DNA"/>
</dbReference>
<dbReference type="PANTHER" id="PTHR43004:SF3">
    <property type="entry name" value="P-HYDROXYBENZOATE HYDROXYLASE"/>
    <property type="match status" value="1"/>
</dbReference>
<dbReference type="InterPro" id="IPR050641">
    <property type="entry name" value="RIFMO-like"/>
</dbReference>
<dbReference type="Proteomes" id="UP000635387">
    <property type="component" value="Unassembled WGS sequence"/>
</dbReference>